<evidence type="ECO:0000313" key="2">
    <source>
        <dbReference type="EMBL" id="KZT63017.1"/>
    </source>
</evidence>
<dbReference type="Proteomes" id="UP000076727">
    <property type="component" value="Unassembled WGS sequence"/>
</dbReference>
<dbReference type="STRING" id="1314783.A0A165KE51"/>
<feature type="signal peptide" evidence="1">
    <location>
        <begin position="1"/>
        <end position="16"/>
    </location>
</feature>
<dbReference type="AlphaFoldDB" id="A0A165KE51"/>
<dbReference type="EMBL" id="KV429369">
    <property type="protein sequence ID" value="KZT63017.1"/>
    <property type="molecule type" value="Genomic_DNA"/>
</dbReference>
<name>A0A165KE51_9APHY</name>
<keyword evidence="3" id="KW-1185">Reference proteome</keyword>
<gene>
    <name evidence="2" type="ORF">DAEQUDRAFT_742161</name>
</gene>
<evidence type="ECO:0000313" key="3">
    <source>
        <dbReference type="Proteomes" id="UP000076727"/>
    </source>
</evidence>
<evidence type="ECO:0000256" key="1">
    <source>
        <dbReference type="SAM" id="SignalP"/>
    </source>
</evidence>
<keyword evidence="1" id="KW-0732">Signal</keyword>
<reference evidence="2 3" key="1">
    <citation type="journal article" date="2016" name="Mol. Biol. Evol.">
        <title>Comparative Genomics of Early-Diverging Mushroom-Forming Fungi Provides Insights into the Origins of Lignocellulose Decay Capabilities.</title>
        <authorList>
            <person name="Nagy L.G."/>
            <person name="Riley R."/>
            <person name="Tritt A."/>
            <person name="Adam C."/>
            <person name="Daum C."/>
            <person name="Floudas D."/>
            <person name="Sun H."/>
            <person name="Yadav J.S."/>
            <person name="Pangilinan J."/>
            <person name="Larsson K.H."/>
            <person name="Matsuura K."/>
            <person name="Barry K."/>
            <person name="Labutti K."/>
            <person name="Kuo R."/>
            <person name="Ohm R.A."/>
            <person name="Bhattacharya S.S."/>
            <person name="Shirouzu T."/>
            <person name="Yoshinaga Y."/>
            <person name="Martin F.M."/>
            <person name="Grigoriev I.V."/>
            <person name="Hibbett D.S."/>
        </authorList>
    </citation>
    <scope>NUCLEOTIDE SEQUENCE [LARGE SCALE GENOMIC DNA]</scope>
    <source>
        <strain evidence="2 3">L-15889</strain>
    </source>
</reference>
<feature type="chain" id="PRO_5007860859" evidence="1">
    <location>
        <begin position="17"/>
        <end position="172"/>
    </location>
</feature>
<sequence>MYLLLVFLLINQYLKIEVKPNKHTQIVYVVPGQKACNLSDLSCADIVDGCMGPVMRCCFPNRSKRVSTTKNVGTQVSLKVSVSWKHKRPSRVGLELSDDELDGGEEVLDIERDQSDTPIVIDDEVEDKEEEYDGGDEWCYCMGRGGPWKRKRLERVVLQGGGEALGEMNGEW</sequence>
<proteinExistence type="predicted"/>
<accession>A0A165KE51</accession>
<organism evidence="2 3">
    <name type="scientific">Daedalea quercina L-15889</name>
    <dbReference type="NCBI Taxonomy" id="1314783"/>
    <lineage>
        <taxon>Eukaryota</taxon>
        <taxon>Fungi</taxon>
        <taxon>Dikarya</taxon>
        <taxon>Basidiomycota</taxon>
        <taxon>Agaricomycotina</taxon>
        <taxon>Agaricomycetes</taxon>
        <taxon>Polyporales</taxon>
        <taxon>Fomitopsis</taxon>
    </lineage>
</organism>
<protein>
    <submittedName>
        <fullName evidence="2">Uncharacterized protein</fullName>
    </submittedName>
</protein>